<dbReference type="PANTHER" id="PTHR15887">
    <property type="entry name" value="TRANSMEMBRANE PROTEIN 69"/>
    <property type="match status" value="1"/>
</dbReference>
<gene>
    <name evidence="2" type="ORF">OE749_11365</name>
</gene>
<name>A0ABT3A9F1_9ALTE</name>
<proteinExistence type="predicted"/>
<feature type="transmembrane region" description="Helical" evidence="1">
    <location>
        <begin position="75"/>
        <end position="103"/>
    </location>
</feature>
<dbReference type="PANTHER" id="PTHR15887:SF1">
    <property type="entry name" value="TRANSMEMBRANE PROTEIN 69"/>
    <property type="match status" value="1"/>
</dbReference>
<protein>
    <submittedName>
        <fullName evidence="2">DUF3429 domain-containing protein</fullName>
    </submittedName>
</protein>
<dbReference type="Pfam" id="PF11911">
    <property type="entry name" value="DUF3429"/>
    <property type="match status" value="1"/>
</dbReference>
<reference evidence="2 3" key="1">
    <citation type="submission" date="2022-10" db="EMBL/GenBank/DDBJ databases">
        <title>Aestuariibacter sp. AA17 isolated from Montipora capitata coral fragment.</title>
        <authorList>
            <person name="Emsley S.A."/>
            <person name="Pfannmuller K.M."/>
            <person name="Loughran R.M."/>
            <person name="Shlafstein M."/>
            <person name="Papke E."/>
            <person name="Saw J.H."/>
            <person name="Ushijima B."/>
            <person name="Videau P."/>
        </authorList>
    </citation>
    <scope>NUCLEOTIDE SEQUENCE [LARGE SCALE GENOMIC DNA]</scope>
    <source>
        <strain evidence="2 3">AA17</strain>
    </source>
</reference>
<evidence type="ECO:0000256" key="1">
    <source>
        <dbReference type="SAM" id="Phobius"/>
    </source>
</evidence>
<keyword evidence="3" id="KW-1185">Reference proteome</keyword>
<organism evidence="2 3">
    <name type="scientific">Fluctibacter corallii</name>
    <dbReference type="NCBI Taxonomy" id="2984329"/>
    <lineage>
        <taxon>Bacteria</taxon>
        <taxon>Pseudomonadati</taxon>
        <taxon>Pseudomonadota</taxon>
        <taxon>Gammaproteobacteria</taxon>
        <taxon>Alteromonadales</taxon>
        <taxon>Alteromonadaceae</taxon>
        <taxon>Fluctibacter</taxon>
    </lineage>
</organism>
<keyword evidence="1" id="KW-0812">Transmembrane</keyword>
<dbReference type="EMBL" id="JAOWKX010000005">
    <property type="protein sequence ID" value="MCV2885291.1"/>
    <property type="molecule type" value="Genomic_DNA"/>
</dbReference>
<dbReference type="Proteomes" id="UP001652504">
    <property type="component" value="Unassembled WGS sequence"/>
</dbReference>
<keyword evidence="1" id="KW-0472">Membrane</keyword>
<dbReference type="InterPro" id="IPR021836">
    <property type="entry name" value="DUF3429"/>
</dbReference>
<sequence>MERVRYKVLGYLGLIPFILLPLAISLSIINPVFGETLFFTYSAIILSFLGGVHWYDSLQKESASFQPYFAMAPSLVGWVSITFLNYFPALITLSIAYIMVLIADKCWLVKPDGYMRFRGHLTFFVVLSQVFMMTLK</sequence>
<comment type="caution">
    <text evidence="2">The sequence shown here is derived from an EMBL/GenBank/DDBJ whole genome shotgun (WGS) entry which is preliminary data.</text>
</comment>
<feature type="transmembrane region" description="Helical" evidence="1">
    <location>
        <begin position="36"/>
        <end position="55"/>
    </location>
</feature>
<dbReference type="RefSeq" id="WP_263712574.1">
    <property type="nucleotide sequence ID" value="NZ_JAOWKX010000005.1"/>
</dbReference>
<evidence type="ECO:0000313" key="3">
    <source>
        <dbReference type="Proteomes" id="UP001652504"/>
    </source>
</evidence>
<accession>A0ABT3A9F1</accession>
<feature type="transmembrane region" description="Helical" evidence="1">
    <location>
        <begin position="6"/>
        <end position="29"/>
    </location>
</feature>
<evidence type="ECO:0000313" key="2">
    <source>
        <dbReference type="EMBL" id="MCV2885291.1"/>
    </source>
</evidence>
<keyword evidence="1" id="KW-1133">Transmembrane helix</keyword>
<feature type="transmembrane region" description="Helical" evidence="1">
    <location>
        <begin position="115"/>
        <end position="135"/>
    </location>
</feature>